<accession>A0A2K3LPL1</accession>
<dbReference type="PANTHER" id="PTHR31286">
    <property type="entry name" value="GLYCINE-RICH CELL WALL STRUCTURAL PROTEIN 1.8-LIKE"/>
    <property type="match status" value="1"/>
</dbReference>
<dbReference type="InterPro" id="IPR040256">
    <property type="entry name" value="At4g02000-like"/>
</dbReference>
<evidence type="ECO:0000256" key="2">
    <source>
        <dbReference type="SAM" id="SignalP"/>
    </source>
</evidence>
<dbReference type="AlphaFoldDB" id="A0A2K3LPL1"/>
<protein>
    <submittedName>
        <fullName evidence="3">Putative NBS resistance protein</fullName>
    </submittedName>
</protein>
<evidence type="ECO:0000313" key="3">
    <source>
        <dbReference type="EMBL" id="PNX80472.1"/>
    </source>
</evidence>
<name>A0A2K3LPL1_TRIPR</name>
<dbReference type="PANTHER" id="PTHR31286:SF176">
    <property type="entry name" value="DUF4283 DOMAIN PROTEIN"/>
    <property type="match status" value="1"/>
</dbReference>
<organism evidence="3 4">
    <name type="scientific">Trifolium pratense</name>
    <name type="common">Red clover</name>
    <dbReference type="NCBI Taxonomy" id="57577"/>
    <lineage>
        <taxon>Eukaryota</taxon>
        <taxon>Viridiplantae</taxon>
        <taxon>Streptophyta</taxon>
        <taxon>Embryophyta</taxon>
        <taxon>Tracheophyta</taxon>
        <taxon>Spermatophyta</taxon>
        <taxon>Magnoliopsida</taxon>
        <taxon>eudicotyledons</taxon>
        <taxon>Gunneridae</taxon>
        <taxon>Pentapetalae</taxon>
        <taxon>rosids</taxon>
        <taxon>fabids</taxon>
        <taxon>Fabales</taxon>
        <taxon>Fabaceae</taxon>
        <taxon>Papilionoideae</taxon>
        <taxon>50 kb inversion clade</taxon>
        <taxon>NPAAA clade</taxon>
        <taxon>Hologalegina</taxon>
        <taxon>IRL clade</taxon>
        <taxon>Trifolieae</taxon>
        <taxon>Trifolium</taxon>
    </lineage>
</organism>
<comment type="caution">
    <text evidence="3">The sequence shown here is derived from an EMBL/GenBank/DDBJ whole genome shotgun (WGS) entry which is preliminary data.</text>
</comment>
<keyword evidence="2" id="KW-0732">Signal</keyword>
<evidence type="ECO:0000313" key="4">
    <source>
        <dbReference type="Proteomes" id="UP000236291"/>
    </source>
</evidence>
<feature type="signal peptide" evidence="2">
    <location>
        <begin position="1"/>
        <end position="16"/>
    </location>
</feature>
<proteinExistence type="predicted"/>
<evidence type="ECO:0000256" key="1">
    <source>
        <dbReference type="SAM" id="MobiDB-lite"/>
    </source>
</evidence>
<feature type="region of interest" description="Disordered" evidence="1">
    <location>
        <begin position="467"/>
        <end position="488"/>
    </location>
</feature>
<reference evidence="3 4" key="2">
    <citation type="journal article" date="2017" name="Front. Plant Sci.">
        <title>Gene Classification and Mining of Molecular Markers Useful in Red Clover (Trifolium pratense) Breeding.</title>
        <authorList>
            <person name="Istvanek J."/>
            <person name="Dluhosova J."/>
            <person name="Dluhos P."/>
            <person name="Patkova L."/>
            <person name="Nedelnik J."/>
            <person name="Repkova J."/>
        </authorList>
    </citation>
    <scope>NUCLEOTIDE SEQUENCE [LARGE SCALE GENOMIC DNA]</scope>
    <source>
        <strain evidence="4">cv. Tatra</strain>
        <tissue evidence="3">Young leaves</tissue>
    </source>
</reference>
<dbReference type="EMBL" id="ASHM01038012">
    <property type="protein sequence ID" value="PNX80472.1"/>
    <property type="molecule type" value="Genomic_DNA"/>
</dbReference>
<dbReference type="Proteomes" id="UP000236291">
    <property type="component" value="Unassembled WGS sequence"/>
</dbReference>
<feature type="chain" id="PRO_5014327964" evidence="2">
    <location>
        <begin position="17"/>
        <end position="488"/>
    </location>
</feature>
<sequence>MAVEGVFCWCCSSALFDPLLVIESVLCGGGCDSLCVAAFDFMAPAVHSKGSSTATKSFAQALSNSCNIPISKLAKPCLKGEQISIKITEVEYLAGVLDCQNVLHGRFTLPKGSSPIRMQDLKERILKFWKTNEQWSMVSLGFWNLSPGLLRTFAWSADFNPFTVQPTNAQIWIRIHGLAREYWRPHILFEIAGVVGTPLALDEATKKRTFGHFARILIDVDLNSNLRERILVERNDFDFYVDVEYENIPPFCNACQIIGHSLKNCKYQNPPKATTSLVNKRKMETVTMSSASEPVAIASNQGVADVDPLIEDLTRDKEVRPSVLSGDVLNFEEEIFSSISVEAVPARSVQVEEAHAIDLAKKPRVVPLSITPDLRIVGSWNDAVTNLDYIQDPPSWCGTSSNVTASDVGLNPHVAHDLEILRNWKDNEASDLGYRVYTDEEETATAINYLKNRSAAVEEPFTDVVSKDTKKKSQKGFPVRYTRSMGSK</sequence>
<reference evidence="3 4" key="1">
    <citation type="journal article" date="2014" name="Am. J. Bot.">
        <title>Genome assembly and annotation for red clover (Trifolium pratense; Fabaceae).</title>
        <authorList>
            <person name="Istvanek J."/>
            <person name="Jaros M."/>
            <person name="Krenek A."/>
            <person name="Repkova J."/>
        </authorList>
    </citation>
    <scope>NUCLEOTIDE SEQUENCE [LARGE SCALE GENOMIC DNA]</scope>
    <source>
        <strain evidence="4">cv. Tatra</strain>
        <tissue evidence="3">Young leaves</tissue>
    </source>
</reference>
<gene>
    <name evidence="3" type="ORF">L195_g036473</name>
</gene>
<dbReference type="STRING" id="57577.A0A2K3LPL1"/>